<dbReference type="CDD" id="cd18796">
    <property type="entry name" value="SF2_C_LHR"/>
    <property type="match status" value="1"/>
</dbReference>
<gene>
    <name evidence="13" type="ORF">OB2597_15715</name>
</gene>
<organism evidence="13 14">
    <name type="scientific">Pseudooceanicola batsensis (strain ATCC BAA-863 / DSM 15984 / KCTC 12145 / HTCC2597)</name>
    <name type="common">Oceanicola batsensis</name>
    <dbReference type="NCBI Taxonomy" id="252305"/>
    <lineage>
        <taxon>Bacteria</taxon>
        <taxon>Pseudomonadati</taxon>
        <taxon>Pseudomonadota</taxon>
        <taxon>Alphaproteobacteria</taxon>
        <taxon>Rhodobacterales</taxon>
        <taxon>Paracoccaceae</taxon>
        <taxon>Pseudooceanicola</taxon>
    </lineage>
</organism>
<dbReference type="eggNOG" id="COG1201">
    <property type="taxonomic scope" value="Bacteria"/>
</dbReference>
<keyword evidence="7" id="KW-0234">DNA repair</keyword>
<dbReference type="PANTHER" id="PTHR47962">
    <property type="entry name" value="ATP-DEPENDENT HELICASE LHR-RELATED-RELATED"/>
    <property type="match status" value="1"/>
</dbReference>
<evidence type="ECO:0000313" key="13">
    <source>
        <dbReference type="EMBL" id="EAQ02843.1"/>
    </source>
</evidence>
<dbReference type="PROSITE" id="PS51192">
    <property type="entry name" value="HELICASE_ATP_BIND_1"/>
    <property type="match status" value="1"/>
</dbReference>
<dbReference type="InterPro" id="IPR045628">
    <property type="entry name" value="Lhr_WH_dom"/>
</dbReference>
<evidence type="ECO:0000256" key="7">
    <source>
        <dbReference type="ARBA" id="ARBA00023204"/>
    </source>
</evidence>
<dbReference type="InterPro" id="IPR011545">
    <property type="entry name" value="DEAD/DEAH_box_helicase_dom"/>
</dbReference>
<comment type="caution">
    <text evidence="13">The sequence shown here is derived from an EMBL/GenBank/DDBJ whole genome shotgun (WGS) entry which is preliminary data.</text>
</comment>
<dbReference type="Gene3D" id="3.40.50.300">
    <property type="entry name" value="P-loop containing nucleotide triphosphate hydrolases"/>
    <property type="match status" value="2"/>
</dbReference>
<dbReference type="NCBIfam" id="TIGR04121">
    <property type="entry name" value="DEXH_lig_assoc"/>
    <property type="match status" value="1"/>
</dbReference>
<keyword evidence="2" id="KW-0227">DNA damage</keyword>
<dbReference type="GO" id="GO:0005524">
    <property type="term" value="F:ATP binding"/>
    <property type="evidence" value="ECO:0007669"/>
    <property type="project" value="UniProtKB-KW"/>
</dbReference>
<feature type="region of interest" description="Disordered" evidence="10">
    <location>
        <begin position="97"/>
        <end position="119"/>
    </location>
</feature>
<keyword evidence="4 13" id="KW-0347">Helicase</keyword>
<dbReference type="SMART" id="SM00487">
    <property type="entry name" value="DEXDc"/>
    <property type="match status" value="1"/>
</dbReference>
<evidence type="ECO:0000259" key="11">
    <source>
        <dbReference type="PROSITE" id="PS51192"/>
    </source>
</evidence>
<dbReference type="Pfam" id="PF08494">
    <property type="entry name" value="DEAD_assoc"/>
    <property type="match status" value="1"/>
</dbReference>
<dbReference type="GO" id="GO:0006281">
    <property type="term" value="P:DNA repair"/>
    <property type="evidence" value="ECO:0007669"/>
    <property type="project" value="UniProtKB-KW"/>
</dbReference>
<dbReference type="InterPro" id="IPR026362">
    <property type="entry name" value="DEXH_lig_assoc"/>
</dbReference>
<dbReference type="GO" id="GO:0004386">
    <property type="term" value="F:helicase activity"/>
    <property type="evidence" value="ECO:0007669"/>
    <property type="project" value="UniProtKB-KW"/>
</dbReference>
<dbReference type="RefSeq" id="WP_009807352.1">
    <property type="nucleotide sequence ID" value="NZ_CH724131.1"/>
</dbReference>
<keyword evidence="8" id="KW-0413">Isomerase</keyword>
<name>A3TZ25_PSEBH</name>
<dbReference type="PANTHER" id="PTHR47962:SF3">
    <property type="entry name" value="LARGE ATP-DEPENDENT HELICASE-RELATED PROTEIN"/>
    <property type="match status" value="1"/>
</dbReference>
<dbReference type="Pfam" id="PF00271">
    <property type="entry name" value="Helicase_C"/>
    <property type="match status" value="1"/>
</dbReference>
<dbReference type="InterPro" id="IPR001650">
    <property type="entry name" value="Helicase_C-like"/>
</dbReference>
<protein>
    <submittedName>
        <fullName evidence="13">ATP-dependent helicase, DEAD/DEAH box family protein</fullName>
    </submittedName>
</protein>
<dbReference type="PROSITE" id="PS51194">
    <property type="entry name" value="HELICASE_CTER"/>
    <property type="match status" value="1"/>
</dbReference>
<dbReference type="HOGENOM" id="CLU_002025_0_1_5"/>
<reference evidence="13 14" key="1">
    <citation type="journal article" date="2010" name="J. Bacteriol.">
        <title>Genome sequences of Oceanicola granulosus HTCC2516(T) and Oceanicola batsensis HTCC2597(TDelta).</title>
        <authorList>
            <person name="Thrash J.C."/>
            <person name="Cho J.C."/>
            <person name="Vergin K.L."/>
            <person name="Giovannoni S.J."/>
        </authorList>
    </citation>
    <scope>NUCLEOTIDE SEQUENCE [LARGE SCALE GENOMIC DNA]</scope>
    <source>
        <strain evidence="14">ATCC BAA-863 / DSM 15984 / KCTC 12145 / HTCC2597</strain>
    </source>
</reference>
<dbReference type="SUPFAM" id="SSF52540">
    <property type="entry name" value="P-loop containing nucleoside triphosphate hydrolases"/>
    <property type="match status" value="1"/>
</dbReference>
<evidence type="ECO:0000256" key="1">
    <source>
        <dbReference type="ARBA" id="ARBA00022741"/>
    </source>
</evidence>
<evidence type="ECO:0000256" key="6">
    <source>
        <dbReference type="ARBA" id="ARBA00023125"/>
    </source>
</evidence>
<evidence type="ECO:0000256" key="9">
    <source>
        <dbReference type="ARBA" id="ARBA00093467"/>
    </source>
</evidence>
<dbReference type="Proteomes" id="UP000004318">
    <property type="component" value="Unassembled WGS sequence"/>
</dbReference>
<dbReference type="Pfam" id="PF00270">
    <property type="entry name" value="DEAD"/>
    <property type="match status" value="1"/>
</dbReference>
<evidence type="ECO:0000256" key="2">
    <source>
        <dbReference type="ARBA" id="ARBA00022763"/>
    </source>
</evidence>
<evidence type="ECO:0000256" key="10">
    <source>
        <dbReference type="SAM" id="MobiDB-lite"/>
    </source>
</evidence>
<feature type="domain" description="Helicase C-terminal" evidence="12">
    <location>
        <begin position="237"/>
        <end position="390"/>
    </location>
</feature>
<evidence type="ECO:0000256" key="5">
    <source>
        <dbReference type="ARBA" id="ARBA00022840"/>
    </source>
</evidence>
<feature type="domain" description="Helicase ATP-binding" evidence="11">
    <location>
        <begin position="28"/>
        <end position="206"/>
    </location>
</feature>
<dbReference type="Pfam" id="PF19306">
    <property type="entry name" value="WHD_Lhr"/>
    <property type="match status" value="1"/>
</dbReference>
<dbReference type="InterPro" id="IPR014001">
    <property type="entry name" value="Helicase_ATP-bd"/>
</dbReference>
<dbReference type="InterPro" id="IPR013701">
    <property type="entry name" value="Lhr-like_DEAD/DEAH_assoc"/>
</dbReference>
<proteinExistence type="inferred from homology"/>
<dbReference type="InterPro" id="IPR052511">
    <property type="entry name" value="ATP-dep_Helicase"/>
</dbReference>
<evidence type="ECO:0000256" key="8">
    <source>
        <dbReference type="ARBA" id="ARBA00023235"/>
    </source>
</evidence>
<dbReference type="CDD" id="cd17922">
    <property type="entry name" value="DEXHc_LHR-like"/>
    <property type="match status" value="1"/>
</dbReference>
<dbReference type="GO" id="GO:0003677">
    <property type="term" value="F:DNA binding"/>
    <property type="evidence" value="ECO:0007669"/>
    <property type="project" value="UniProtKB-KW"/>
</dbReference>
<dbReference type="GO" id="GO:0016887">
    <property type="term" value="F:ATP hydrolysis activity"/>
    <property type="evidence" value="ECO:0007669"/>
    <property type="project" value="TreeGrafter"/>
</dbReference>
<keyword evidence="6" id="KW-0238">DNA-binding</keyword>
<keyword evidence="1" id="KW-0547">Nucleotide-binding</keyword>
<keyword evidence="3" id="KW-0378">Hydrolase</keyword>
<dbReference type="PIRSF" id="PIRSF037307">
    <property type="entry name" value="Lhr-like_helic_prd"/>
    <property type="match status" value="1"/>
</dbReference>
<dbReference type="AlphaFoldDB" id="A3TZ25"/>
<evidence type="ECO:0000256" key="3">
    <source>
        <dbReference type="ARBA" id="ARBA00022801"/>
    </source>
</evidence>
<accession>A3TZ25</accession>
<keyword evidence="14" id="KW-1185">Reference proteome</keyword>
<sequence length="802" mass="89090">MFAPALPPKFHDWFAARGWEIHPHQEEMMARSHEPSLLLIAPTGGGKTLAGFLPTLAELSAGGHEGLHTLYVSPLKALAADIRRNLSTPISEMGLPIRVEDRTGDTPSSRKRRQRADPPHILLTTPESLALMTSYEDAARTFAGLRRIVVDEIHALAESKRGDQLWLAMARLQRLSPEMRRVGLSATVEDPGAIAHLLARHPDPCPILQADPGPDPEIRMLETEARPPWSGGGGAYAIPAILDEVRRHRTTLIFHNTRAQAEIFFHNLWLANEDGLPIGIHHGSLDREQRERVEAAMVQGRLRAVVCTGSLDLGIDWGDVDLVIQVGAPKNVKRLVQRIGRANHRYNAPSKALLVPANRFEVVECVAALEAVKEHDLDGEPRGPGPRDVLCQHILATACAGPFDADALFDEVKTAGAYSGLGRAQFDDCLEYCATGGYALRAYDRWQRLMQDTEGRWHLRDPRAAQLIRMNLGTIHDSDKLKVRMRFGGGRPLGEVEEHFAAQLNRGDTFLIGGRIVRYEGLKEMVVEVTRASVRKPKIAVFSGTKFATSTQLSHRILRMFQQENWPGLPRHTAEWLALQREISALPQPGRLLVESFPFEGREQLCLYGFAGRNAQQTLGLILTKRMEEMGLAPLGFVSSDYATLIWGLEAVTDPAPLLDRAALHDGLDRWLAGNAVMKRTFRVAAHIAQLLQRNAPQARKSGRQATFSSDILYDTLVKYDPDHLLLNITREEAMRGLVDFGRIEEMLARVEGRIDVVRLDRVTPLAAPLFLEVGKVPVEGMGRERLVEEEAERLMAEAGLS</sequence>
<evidence type="ECO:0000256" key="4">
    <source>
        <dbReference type="ARBA" id="ARBA00022806"/>
    </source>
</evidence>
<dbReference type="OrthoDB" id="9815222at2"/>
<evidence type="ECO:0000313" key="14">
    <source>
        <dbReference type="Proteomes" id="UP000004318"/>
    </source>
</evidence>
<dbReference type="SMART" id="SM00490">
    <property type="entry name" value="HELICc"/>
    <property type="match status" value="1"/>
</dbReference>
<evidence type="ECO:0000259" key="12">
    <source>
        <dbReference type="PROSITE" id="PS51194"/>
    </source>
</evidence>
<dbReference type="EMBL" id="AAMO01000006">
    <property type="protein sequence ID" value="EAQ02843.1"/>
    <property type="molecule type" value="Genomic_DNA"/>
</dbReference>
<dbReference type="InterPro" id="IPR027417">
    <property type="entry name" value="P-loop_NTPase"/>
</dbReference>
<keyword evidence="5" id="KW-0067">ATP-binding</keyword>
<dbReference type="InterPro" id="IPR017170">
    <property type="entry name" value="Lhr-like"/>
</dbReference>
<comment type="similarity">
    <text evidence="9">Belongs to the Lhr helicase family. Lhr-Core subfamily.</text>
</comment>
<dbReference type="STRING" id="252305.OB2597_15715"/>